<dbReference type="InterPro" id="IPR049560">
    <property type="entry name" value="MeTrfase_RsmB-F_NOP2_cat"/>
</dbReference>
<evidence type="ECO:0000256" key="3">
    <source>
        <dbReference type="ARBA" id="ARBA00022691"/>
    </source>
</evidence>
<dbReference type="CDD" id="cd02440">
    <property type="entry name" value="AdoMet_MTases"/>
    <property type="match status" value="1"/>
</dbReference>
<dbReference type="Pfam" id="PF22458">
    <property type="entry name" value="RsmF-B_ferredox"/>
    <property type="match status" value="1"/>
</dbReference>
<dbReference type="InterPro" id="IPR023267">
    <property type="entry name" value="RCMT"/>
</dbReference>
<dbReference type="Gene3D" id="3.40.50.150">
    <property type="entry name" value="Vaccinia Virus protein VP39"/>
    <property type="match status" value="1"/>
</dbReference>
<dbReference type="PANTHER" id="PTHR22807">
    <property type="entry name" value="NOP2 YEAST -RELATED NOL1/NOP2/FMU SUN DOMAIN-CONTAINING"/>
    <property type="match status" value="1"/>
</dbReference>
<dbReference type="PRINTS" id="PR02008">
    <property type="entry name" value="RCMTFAMILY"/>
</dbReference>
<evidence type="ECO:0000256" key="5">
    <source>
        <dbReference type="PROSITE-ProRule" id="PRU01023"/>
    </source>
</evidence>
<evidence type="ECO:0000256" key="4">
    <source>
        <dbReference type="ARBA" id="ARBA00022884"/>
    </source>
</evidence>
<keyword evidence="4 5" id="KW-0694">RNA-binding</keyword>
<evidence type="ECO:0000259" key="6">
    <source>
        <dbReference type="PROSITE" id="PS51686"/>
    </source>
</evidence>
<gene>
    <name evidence="7" type="ORF">ACFSF0_10185</name>
</gene>
<dbReference type="PROSITE" id="PS51686">
    <property type="entry name" value="SAM_MT_RSMB_NOP"/>
    <property type="match status" value="1"/>
</dbReference>
<organism evidence="7 8">
    <name type="scientific">Ottowia flava</name>
    <dbReference type="NCBI Taxonomy" id="2675430"/>
    <lineage>
        <taxon>Bacteria</taxon>
        <taxon>Pseudomonadati</taxon>
        <taxon>Pseudomonadota</taxon>
        <taxon>Betaproteobacteria</taxon>
        <taxon>Burkholderiales</taxon>
        <taxon>Comamonadaceae</taxon>
        <taxon>Ottowia</taxon>
    </lineage>
</organism>
<keyword evidence="3 5" id="KW-0949">S-adenosyl-L-methionine</keyword>
<keyword evidence="1 5" id="KW-0489">Methyltransferase</keyword>
<evidence type="ECO:0000256" key="2">
    <source>
        <dbReference type="ARBA" id="ARBA00022679"/>
    </source>
</evidence>
<feature type="domain" description="SAM-dependent MTase RsmB/NOP-type" evidence="6">
    <location>
        <begin position="137"/>
        <end position="431"/>
    </location>
</feature>
<feature type="active site" description="Nucleophile" evidence="5">
    <location>
        <position position="351"/>
    </location>
</feature>
<dbReference type="GO" id="GO:0008168">
    <property type="term" value="F:methyltransferase activity"/>
    <property type="evidence" value="ECO:0007669"/>
    <property type="project" value="UniProtKB-KW"/>
</dbReference>
<dbReference type="EC" id="2.1.1.-" evidence="7"/>
<proteinExistence type="inferred from homology"/>
<comment type="caution">
    <text evidence="5">Lacks conserved residue(s) required for the propagation of feature annotation.</text>
</comment>
<comment type="caution">
    <text evidence="7">The sequence shown here is derived from an EMBL/GenBank/DDBJ whole genome shotgun (WGS) entry which is preliminary data.</text>
</comment>
<reference evidence="8" key="1">
    <citation type="journal article" date="2019" name="Int. J. Syst. Evol. Microbiol.">
        <title>The Global Catalogue of Microorganisms (GCM) 10K type strain sequencing project: providing services to taxonomists for standard genome sequencing and annotation.</title>
        <authorList>
            <consortium name="The Broad Institute Genomics Platform"/>
            <consortium name="The Broad Institute Genome Sequencing Center for Infectious Disease"/>
            <person name="Wu L."/>
            <person name="Ma J."/>
        </authorList>
    </citation>
    <scope>NUCLEOTIDE SEQUENCE [LARGE SCALE GENOMIC DNA]</scope>
    <source>
        <strain evidence="8">LMG 29247</strain>
    </source>
</reference>
<feature type="binding site" evidence="5">
    <location>
        <position position="298"/>
    </location>
    <ligand>
        <name>S-adenosyl-L-methionine</name>
        <dbReference type="ChEBI" id="CHEBI:59789"/>
    </ligand>
</feature>
<keyword evidence="2 5" id="KW-0808">Transferase</keyword>
<keyword evidence="8" id="KW-1185">Reference proteome</keyword>
<accession>A0ABW4KSL2</accession>
<dbReference type="InterPro" id="IPR029063">
    <property type="entry name" value="SAM-dependent_MTases_sf"/>
</dbReference>
<evidence type="ECO:0000313" key="7">
    <source>
        <dbReference type="EMBL" id="MFD1710975.1"/>
    </source>
</evidence>
<dbReference type="InterPro" id="IPR054728">
    <property type="entry name" value="RsmB-like_ferredoxin"/>
</dbReference>
<dbReference type="GO" id="GO:0032259">
    <property type="term" value="P:methylation"/>
    <property type="evidence" value="ECO:0007669"/>
    <property type="project" value="UniProtKB-KW"/>
</dbReference>
<name>A0ABW4KSL2_9BURK</name>
<sequence>MHPNALLNHASELVLQVLRLDHPADAVVSRYFRDHRQLGPRERATLAETAYAVLRRKPLYEHLARAGSGARERRLAILGFHGSRDFLNGALSPQEKSWLKSCDAVTAAELRPEDVHNLPAWLVEPLRAQVGDEFDALAANLLETAPLDLRVNTLKMKRAEAEKGLARAAIQSEATPHSPWGLRVHGKPPLQKLALFTEGALEVQDEGSQLLALLLDAKRGEMVADFCAGAGGKTLAIGAGMRSTGRLYAFDVSAHRLAALKPRLARSGLSNVHPVAIAHERDERIKRLAGKMDRVLVDAPCSGLGTLRRNPDLKWRQSPKDVQELTAKQQAILTSAARLVKPGGRLVYATCSVLSEENEAIATAFGAAHADFVPLNVAEVLTTLKVPDATALCSPATESEGEGRVPAGQFLRLWPHRHGTDGFFAAAWQRK</sequence>
<dbReference type="InterPro" id="IPR001678">
    <property type="entry name" value="MeTrfase_RsmB-F_NOP2_dom"/>
</dbReference>
<dbReference type="Pfam" id="PF01189">
    <property type="entry name" value="Methyltr_RsmB-F"/>
    <property type="match status" value="1"/>
</dbReference>
<evidence type="ECO:0000313" key="8">
    <source>
        <dbReference type="Proteomes" id="UP001597304"/>
    </source>
</evidence>
<dbReference type="Proteomes" id="UP001597304">
    <property type="component" value="Unassembled WGS sequence"/>
</dbReference>
<evidence type="ECO:0000256" key="1">
    <source>
        <dbReference type="ARBA" id="ARBA00022603"/>
    </source>
</evidence>
<comment type="similarity">
    <text evidence="5">Belongs to the class I-like SAM-binding methyltransferase superfamily. RsmB/NOP family.</text>
</comment>
<dbReference type="PANTHER" id="PTHR22807:SF53">
    <property type="entry name" value="RIBOSOMAL RNA SMALL SUBUNIT METHYLTRANSFERASE B-RELATED"/>
    <property type="match status" value="1"/>
</dbReference>
<dbReference type="EMBL" id="JBHUEJ010000019">
    <property type="protein sequence ID" value="MFD1710975.1"/>
    <property type="molecule type" value="Genomic_DNA"/>
</dbReference>
<dbReference type="RefSeq" id="WP_147911516.1">
    <property type="nucleotide sequence ID" value="NZ_JBHUEJ010000019.1"/>
</dbReference>
<protein>
    <submittedName>
        <fullName evidence="7">RsmB/NOP family class I SAM-dependent RNA methyltransferase</fullName>
        <ecNumber evidence="7">2.1.1.-</ecNumber>
    </submittedName>
</protein>
<dbReference type="SUPFAM" id="SSF53335">
    <property type="entry name" value="S-adenosyl-L-methionine-dependent methyltransferases"/>
    <property type="match status" value="1"/>
</dbReference>
<feature type="binding site" evidence="5">
    <location>
        <position position="251"/>
    </location>
    <ligand>
        <name>S-adenosyl-L-methionine</name>
        <dbReference type="ChEBI" id="CHEBI:59789"/>
    </ligand>
</feature>